<dbReference type="EMBL" id="JAMRYM010000050">
    <property type="protein sequence ID" value="MCM6763124.1"/>
    <property type="molecule type" value="Genomic_DNA"/>
</dbReference>
<keyword evidence="4" id="KW-1185">Reference proteome</keyword>
<feature type="transmembrane region" description="Helical" evidence="2">
    <location>
        <begin position="147"/>
        <end position="170"/>
    </location>
</feature>
<feature type="region of interest" description="Disordered" evidence="1">
    <location>
        <begin position="1"/>
        <end position="100"/>
    </location>
</feature>
<feature type="compositionally biased region" description="Acidic residues" evidence="1">
    <location>
        <begin position="83"/>
        <end position="94"/>
    </location>
</feature>
<evidence type="ECO:0000313" key="3">
    <source>
        <dbReference type="EMBL" id="MCM6763124.1"/>
    </source>
</evidence>
<name>A0A9X2IUZ4_9MICO</name>
<evidence type="ECO:0000256" key="1">
    <source>
        <dbReference type="SAM" id="MobiDB-lite"/>
    </source>
</evidence>
<evidence type="ECO:0000313" key="4">
    <source>
        <dbReference type="Proteomes" id="UP001155240"/>
    </source>
</evidence>
<keyword evidence="2" id="KW-1133">Transmembrane helix</keyword>
<dbReference type="Proteomes" id="UP001155240">
    <property type="component" value="Unassembled WGS sequence"/>
</dbReference>
<evidence type="ECO:0000256" key="2">
    <source>
        <dbReference type="SAM" id="Phobius"/>
    </source>
</evidence>
<accession>A0A9X2IUZ4</accession>
<feature type="transmembrane region" description="Helical" evidence="2">
    <location>
        <begin position="107"/>
        <end position="127"/>
    </location>
</feature>
<feature type="compositionally biased region" description="Basic and acidic residues" evidence="1">
    <location>
        <begin position="1"/>
        <end position="14"/>
    </location>
</feature>
<keyword evidence="2" id="KW-0812">Transmembrane</keyword>
<reference evidence="3" key="1">
    <citation type="submission" date="2022-06" db="EMBL/GenBank/DDBJ databases">
        <title>Whole genome shotgun sequencing (WGS) of Rathayibacter sp. ZW T2_19, isolated from stored onions (Allium cepa).</title>
        <authorList>
            <person name="Stoll D.A."/>
            <person name="Huch M."/>
        </authorList>
    </citation>
    <scope>NUCLEOTIDE SEQUENCE</scope>
    <source>
        <strain evidence="3">ZW T2_19</strain>
    </source>
</reference>
<comment type="caution">
    <text evidence="3">The sequence shown here is derived from an EMBL/GenBank/DDBJ whole genome shotgun (WGS) entry which is preliminary data.</text>
</comment>
<organism evidence="3 4">
    <name type="scientific">Rathayibacter rubneri</name>
    <dbReference type="NCBI Taxonomy" id="2950106"/>
    <lineage>
        <taxon>Bacteria</taxon>
        <taxon>Bacillati</taxon>
        <taxon>Actinomycetota</taxon>
        <taxon>Actinomycetes</taxon>
        <taxon>Micrococcales</taxon>
        <taxon>Microbacteriaceae</taxon>
        <taxon>Rathayibacter</taxon>
    </lineage>
</organism>
<protein>
    <submittedName>
        <fullName evidence="3">Uncharacterized protein</fullName>
    </submittedName>
</protein>
<proteinExistence type="predicted"/>
<keyword evidence="2" id="KW-0472">Membrane</keyword>
<feature type="compositionally biased region" description="Basic and acidic residues" evidence="1">
    <location>
        <begin position="29"/>
        <end position="48"/>
    </location>
</feature>
<sequence>MTDTRETTDTDPRYHAAFQRGYDGPAPERGARAEARFRRPGRREEAAPRPRTAVLPTTEPVLDPVRSLGVAPPVERTASLPAESEDEPPQEAEGTEPPSWRATDVRVPLALVVMGVLLIVLGAVVIWSGSSIMYSGASTASERFAMYVVNFVPGPAVTVGLLSIGAALAVRAVRR</sequence>
<dbReference type="AlphaFoldDB" id="A0A9X2IUZ4"/>
<gene>
    <name evidence="3" type="ORF">NB037_11920</name>
</gene>
<dbReference type="RefSeq" id="WP_251946032.1">
    <property type="nucleotide sequence ID" value="NZ_JAMRYM010000050.1"/>
</dbReference>